<protein>
    <recommendedName>
        <fullName evidence="2">Glycosyl hydrolase-like 10 domain-containing protein</fullName>
    </recommendedName>
</protein>
<dbReference type="AlphaFoldDB" id="A0A8E1URX1"/>
<reference evidence="3 4" key="1">
    <citation type="submission" date="2015-06" db="EMBL/GenBank/DDBJ databases">
        <title>Prevotella sp. 109, sp. nov., a novel member of the family Prevotellaceae isolated from human faeces.</title>
        <authorList>
            <person name="Shkoporov A.N."/>
            <person name="Chaplin A.V."/>
            <person name="Kafarskaia L.I."/>
            <person name="Efimov B.A."/>
        </authorList>
    </citation>
    <scope>NUCLEOTIDE SEQUENCE [LARGE SCALE GENOMIC DNA]</scope>
    <source>
        <strain evidence="3 4">109</strain>
    </source>
</reference>
<dbReference type="Gene3D" id="3.20.20.80">
    <property type="entry name" value="Glycosidases"/>
    <property type="match status" value="2"/>
</dbReference>
<dbReference type="InterPro" id="IPR052177">
    <property type="entry name" value="Divisome_Glycosyl_Hydrolase"/>
</dbReference>
<dbReference type="InterPro" id="IPR003790">
    <property type="entry name" value="GHL10"/>
</dbReference>
<evidence type="ECO:0000313" key="4">
    <source>
        <dbReference type="Proteomes" id="UP000036951"/>
    </source>
</evidence>
<evidence type="ECO:0000313" key="3">
    <source>
        <dbReference type="EMBL" id="KOO68558.1"/>
    </source>
</evidence>
<name>A0A8E1URX1_9BACT</name>
<keyword evidence="4" id="KW-1185">Reference proteome</keyword>
<dbReference type="PANTHER" id="PTHR43405">
    <property type="entry name" value="GLYCOSYL HYDROLASE DIGH"/>
    <property type="match status" value="1"/>
</dbReference>
<gene>
    <name evidence="3" type="ORF">ACU52_07455</name>
</gene>
<dbReference type="Gene3D" id="2.60.40.10">
    <property type="entry name" value="Immunoglobulins"/>
    <property type="match status" value="1"/>
</dbReference>
<evidence type="ECO:0000259" key="2">
    <source>
        <dbReference type="Pfam" id="PF02638"/>
    </source>
</evidence>
<feature type="domain" description="Glycosyl hydrolase-like 10" evidence="2">
    <location>
        <begin position="206"/>
        <end position="299"/>
    </location>
</feature>
<keyword evidence="1" id="KW-0732">Signal</keyword>
<dbReference type="InterPro" id="IPR017853">
    <property type="entry name" value="GH"/>
</dbReference>
<comment type="caution">
    <text evidence="3">The sequence shown here is derived from an EMBL/GenBank/DDBJ whole genome shotgun (WGS) entry which is preliminary data.</text>
</comment>
<evidence type="ECO:0000256" key="1">
    <source>
        <dbReference type="ARBA" id="ARBA00022729"/>
    </source>
</evidence>
<dbReference type="PANTHER" id="PTHR43405:SF1">
    <property type="entry name" value="GLYCOSYL HYDROLASE DIGH"/>
    <property type="match status" value="1"/>
</dbReference>
<organism evidence="3 4">
    <name type="scientific">Xylanibacter rarus</name>
    <dbReference type="NCBI Taxonomy" id="1676614"/>
    <lineage>
        <taxon>Bacteria</taxon>
        <taxon>Pseudomonadati</taxon>
        <taxon>Bacteroidota</taxon>
        <taxon>Bacteroidia</taxon>
        <taxon>Bacteroidales</taxon>
        <taxon>Prevotellaceae</taxon>
        <taxon>Xylanibacter</taxon>
    </lineage>
</organism>
<dbReference type="SUPFAM" id="SSF51445">
    <property type="entry name" value="(Trans)glycosidases"/>
    <property type="match status" value="1"/>
</dbReference>
<dbReference type="Pfam" id="PF02638">
    <property type="entry name" value="GHL10"/>
    <property type="match status" value="2"/>
</dbReference>
<dbReference type="InterPro" id="IPR013783">
    <property type="entry name" value="Ig-like_fold"/>
</dbReference>
<dbReference type="EMBL" id="LFQU01000012">
    <property type="protein sequence ID" value="KOO68558.1"/>
    <property type="molecule type" value="Genomic_DNA"/>
</dbReference>
<sequence length="546" mass="62865">MLFICFSETCNSQSFVFRQHPKYEVRAVWLTTIGGLDWPHSYAQTETSIIKQKKELIDILDKLKKANINTILFQTRIRGTVIYPSSIEPWDGCCSGFPGKSPGYDPLEFAIAECHKRGMELHAWIVTIPVGKWNGIGCRTLRNKYPNLVIKNGGEGFIDPSNILAAQYISDICKEISDNYDIDGIHLDYIRYPEKWKLEIPLSKARKNITNIVKEIYNKVKSTKPWVKLSCAPIGKYDDLTRYSSRGWSAYKKGCQDAQSWIKQGLMDQLYPMMYFRGNQFYPFAIDWKENCNNRTIIPGLGIYFLDTSEGNWNIDEIKRQMYVTRSHGMGYAFFRNKFFYDNTKGLYSFTKDEFNLYPALTPPMEWAKAPVPQSPQNLSVKVTDKNEIITWDKSDNNYGGIMYNVYVSKKYPVDINDSRNILATRIKDNYIAIETDSKCDLFYAVTSIDRYGNESLPTQQKQSDKSAITDKFIKNDGKKLLLPDKGKTLDSEYVIVKSLAGNIISIHPYKGKYADISNLENGCYILLSLNKKDIAHRLGYFMIKR</sequence>
<dbReference type="Proteomes" id="UP000036951">
    <property type="component" value="Unassembled WGS sequence"/>
</dbReference>
<feature type="domain" description="Glycosyl hydrolase-like 10" evidence="2">
    <location>
        <begin position="24"/>
        <end position="194"/>
    </location>
</feature>
<accession>A0A8E1URX1</accession>
<proteinExistence type="predicted"/>